<protein>
    <submittedName>
        <fullName evidence="4">Ankyrin-3</fullName>
    </submittedName>
</protein>
<dbReference type="STRING" id="145388.A0A0D2NS68"/>
<dbReference type="SUPFAM" id="SSF48403">
    <property type="entry name" value="Ankyrin repeat"/>
    <property type="match status" value="1"/>
</dbReference>
<feature type="repeat" description="ANK" evidence="3">
    <location>
        <begin position="146"/>
        <end position="188"/>
    </location>
</feature>
<dbReference type="Pfam" id="PF12796">
    <property type="entry name" value="Ank_2"/>
    <property type="match status" value="2"/>
</dbReference>
<keyword evidence="1" id="KW-0677">Repeat</keyword>
<evidence type="ECO:0000256" key="1">
    <source>
        <dbReference type="ARBA" id="ARBA00022737"/>
    </source>
</evidence>
<dbReference type="SMART" id="SM00248">
    <property type="entry name" value="ANK"/>
    <property type="match status" value="7"/>
</dbReference>
<proteinExistence type="predicted"/>
<dbReference type="PROSITE" id="PS50297">
    <property type="entry name" value="ANK_REP_REGION"/>
    <property type="match status" value="4"/>
</dbReference>
<dbReference type="PANTHER" id="PTHR24171">
    <property type="entry name" value="ANKYRIN REPEAT DOMAIN-CONTAINING PROTEIN 39-RELATED"/>
    <property type="match status" value="1"/>
</dbReference>
<feature type="repeat" description="ANK" evidence="3">
    <location>
        <begin position="189"/>
        <end position="221"/>
    </location>
</feature>
<dbReference type="RefSeq" id="XP_013906130.1">
    <property type="nucleotide sequence ID" value="XM_014050676.1"/>
</dbReference>
<dbReference type="Proteomes" id="UP000054498">
    <property type="component" value="Unassembled WGS sequence"/>
</dbReference>
<dbReference type="KEGG" id="mng:MNEG_0849"/>
<keyword evidence="2 3" id="KW-0040">ANK repeat</keyword>
<evidence type="ECO:0000313" key="5">
    <source>
        <dbReference type="Proteomes" id="UP000054498"/>
    </source>
</evidence>
<feature type="repeat" description="ANK" evidence="3">
    <location>
        <begin position="46"/>
        <end position="78"/>
    </location>
</feature>
<name>A0A0D2NS68_9CHLO</name>
<gene>
    <name evidence="4" type="ORF">MNEG_0849</name>
</gene>
<evidence type="ECO:0000256" key="3">
    <source>
        <dbReference type="PROSITE-ProRule" id="PRU00023"/>
    </source>
</evidence>
<sequence>MCSVFRRSSGRFKLHEAINEGDIECLAEVARSSSHGFDGLDEYDDEGQTALHLAADQGLAEAVAILSTSGADLNMPREEDSRTPLHIAVNEGHGDVVEALLESGAKVNSPDVDGWLPLHVAAYYGAADITGLLLSHNALVNAATSKAQTALHIAVEMAENRWLNRDYDYQLTIKLLLGAGSHVNARDGYGQAPVHVATKNLDLPTMGLLLDHGAAVEEPMEPDGRLPIHIAAARSGQLAQEACDLLLARGASINAACKGGRTALLAAIESNCPSMIKWLLGKGADPRRVVLAMPL</sequence>
<dbReference type="Pfam" id="PF00023">
    <property type="entry name" value="Ank"/>
    <property type="match status" value="1"/>
</dbReference>
<feature type="repeat" description="ANK" evidence="3">
    <location>
        <begin position="223"/>
        <end position="258"/>
    </location>
</feature>
<evidence type="ECO:0000313" key="4">
    <source>
        <dbReference type="EMBL" id="KIZ07111.1"/>
    </source>
</evidence>
<reference evidence="4 5" key="1">
    <citation type="journal article" date="2013" name="BMC Genomics">
        <title>Reconstruction of the lipid metabolism for the microalga Monoraphidium neglectum from its genome sequence reveals characteristics suitable for biofuel production.</title>
        <authorList>
            <person name="Bogen C."/>
            <person name="Al-Dilaimi A."/>
            <person name="Albersmeier A."/>
            <person name="Wichmann J."/>
            <person name="Grundmann M."/>
            <person name="Rupp O."/>
            <person name="Lauersen K.J."/>
            <person name="Blifernez-Klassen O."/>
            <person name="Kalinowski J."/>
            <person name="Goesmann A."/>
            <person name="Mussgnug J.H."/>
            <person name="Kruse O."/>
        </authorList>
    </citation>
    <scope>NUCLEOTIDE SEQUENCE [LARGE SCALE GENOMIC DNA]</scope>
    <source>
        <strain evidence="4 5">SAG 48.87</strain>
    </source>
</reference>
<keyword evidence="5" id="KW-1185">Reference proteome</keyword>
<dbReference type="Gene3D" id="1.25.40.20">
    <property type="entry name" value="Ankyrin repeat-containing domain"/>
    <property type="match status" value="3"/>
</dbReference>
<dbReference type="PRINTS" id="PR01415">
    <property type="entry name" value="ANKYRIN"/>
</dbReference>
<dbReference type="AlphaFoldDB" id="A0A0D2NS68"/>
<feature type="repeat" description="ANK" evidence="3">
    <location>
        <begin position="80"/>
        <end position="112"/>
    </location>
</feature>
<dbReference type="EMBL" id="KK100294">
    <property type="protein sequence ID" value="KIZ07111.1"/>
    <property type="molecule type" value="Genomic_DNA"/>
</dbReference>
<evidence type="ECO:0000256" key="2">
    <source>
        <dbReference type="ARBA" id="ARBA00023043"/>
    </source>
</evidence>
<accession>A0A0D2NS68</accession>
<feature type="repeat" description="ANK" evidence="3">
    <location>
        <begin position="113"/>
        <end position="145"/>
    </location>
</feature>
<dbReference type="PROSITE" id="PS50088">
    <property type="entry name" value="ANK_REPEAT"/>
    <property type="match status" value="6"/>
</dbReference>
<dbReference type="InterPro" id="IPR036770">
    <property type="entry name" value="Ankyrin_rpt-contain_sf"/>
</dbReference>
<dbReference type="InterPro" id="IPR002110">
    <property type="entry name" value="Ankyrin_rpt"/>
</dbReference>
<dbReference type="GeneID" id="25726967"/>
<organism evidence="4 5">
    <name type="scientific">Monoraphidium neglectum</name>
    <dbReference type="NCBI Taxonomy" id="145388"/>
    <lineage>
        <taxon>Eukaryota</taxon>
        <taxon>Viridiplantae</taxon>
        <taxon>Chlorophyta</taxon>
        <taxon>core chlorophytes</taxon>
        <taxon>Chlorophyceae</taxon>
        <taxon>CS clade</taxon>
        <taxon>Sphaeropleales</taxon>
        <taxon>Selenastraceae</taxon>
        <taxon>Monoraphidium</taxon>
    </lineage>
</organism>
<dbReference type="OrthoDB" id="527024at2759"/>